<dbReference type="SMART" id="SM00267">
    <property type="entry name" value="GGDEF"/>
    <property type="match status" value="1"/>
</dbReference>
<reference evidence="2" key="2">
    <citation type="submission" date="2021-04" db="EMBL/GenBank/DDBJ databases">
        <authorList>
            <person name="Liu J."/>
        </authorList>
    </citation>
    <scope>NUCLEOTIDE SEQUENCE</scope>
    <source>
        <strain evidence="2">BAD-6</strain>
    </source>
</reference>
<dbReference type="CDD" id="cd01949">
    <property type="entry name" value="GGDEF"/>
    <property type="match status" value="1"/>
</dbReference>
<dbReference type="AlphaFoldDB" id="A0A8J7W1D3"/>
<dbReference type="Pfam" id="PF00990">
    <property type="entry name" value="GGDEF"/>
    <property type="match status" value="1"/>
</dbReference>
<dbReference type="SUPFAM" id="SSF55073">
    <property type="entry name" value="Nucleotide cyclase"/>
    <property type="match status" value="1"/>
</dbReference>
<dbReference type="FunFam" id="3.30.70.270:FF:000001">
    <property type="entry name" value="Diguanylate cyclase domain protein"/>
    <property type="match status" value="1"/>
</dbReference>
<evidence type="ECO:0000259" key="1">
    <source>
        <dbReference type="PROSITE" id="PS50887"/>
    </source>
</evidence>
<dbReference type="InterPro" id="IPR000160">
    <property type="entry name" value="GGDEF_dom"/>
</dbReference>
<dbReference type="InterPro" id="IPR043128">
    <property type="entry name" value="Rev_trsase/Diguanyl_cyclase"/>
</dbReference>
<dbReference type="PANTHER" id="PTHR45138:SF9">
    <property type="entry name" value="DIGUANYLATE CYCLASE DGCM-RELATED"/>
    <property type="match status" value="1"/>
</dbReference>
<dbReference type="InterPro" id="IPR050469">
    <property type="entry name" value="Diguanylate_Cyclase"/>
</dbReference>
<dbReference type="GO" id="GO:0005886">
    <property type="term" value="C:plasma membrane"/>
    <property type="evidence" value="ECO:0007669"/>
    <property type="project" value="TreeGrafter"/>
</dbReference>
<dbReference type="InterPro" id="IPR029787">
    <property type="entry name" value="Nucleotide_cyclase"/>
</dbReference>
<dbReference type="GO" id="GO:0052621">
    <property type="term" value="F:diguanylate cyclase activity"/>
    <property type="evidence" value="ECO:0007669"/>
    <property type="project" value="TreeGrafter"/>
</dbReference>
<dbReference type="Gene3D" id="3.30.70.270">
    <property type="match status" value="1"/>
</dbReference>
<dbReference type="Proteomes" id="UP000675664">
    <property type="component" value="Unassembled WGS sequence"/>
</dbReference>
<dbReference type="PROSITE" id="PS50887">
    <property type="entry name" value="GGDEF"/>
    <property type="match status" value="1"/>
</dbReference>
<proteinExistence type="predicted"/>
<gene>
    <name evidence="2" type="ORF">KCX82_05950</name>
</gene>
<accession>A0A8J7W1D3</accession>
<dbReference type="EMBL" id="JAGSND010000003">
    <property type="protein sequence ID" value="MBR0597405.1"/>
    <property type="molecule type" value="Genomic_DNA"/>
</dbReference>
<dbReference type="NCBIfam" id="TIGR00254">
    <property type="entry name" value="GGDEF"/>
    <property type="match status" value="1"/>
</dbReference>
<dbReference type="GO" id="GO:1902201">
    <property type="term" value="P:negative regulation of bacterial-type flagellum-dependent cell motility"/>
    <property type="evidence" value="ECO:0007669"/>
    <property type="project" value="TreeGrafter"/>
</dbReference>
<dbReference type="GO" id="GO:0043709">
    <property type="term" value="P:cell adhesion involved in single-species biofilm formation"/>
    <property type="evidence" value="ECO:0007669"/>
    <property type="project" value="TreeGrafter"/>
</dbReference>
<protein>
    <submittedName>
        <fullName evidence="2">GGDEF domain-containing protein</fullName>
    </submittedName>
</protein>
<evidence type="ECO:0000313" key="3">
    <source>
        <dbReference type="Proteomes" id="UP000675664"/>
    </source>
</evidence>
<comment type="caution">
    <text evidence="2">The sequence shown here is derived from an EMBL/GenBank/DDBJ whole genome shotgun (WGS) entry which is preliminary data.</text>
</comment>
<feature type="domain" description="GGDEF" evidence="1">
    <location>
        <begin position="102"/>
        <end position="235"/>
    </location>
</feature>
<name>A0A8J7W1D3_9FIRM</name>
<organism evidence="2 3">
    <name type="scientific">Sinanaerobacter chloroacetimidivorans</name>
    <dbReference type="NCBI Taxonomy" id="2818044"/>
    <lineage>
        <taxon>Bacteria</taxon>
        <taxon>Bacillati</taxon>
        <taxon>Bacillota</taxon>
        <taxon>Clostridia</taxon>
        <taxon>Peptostreptococcales</taxon>
        <taxon>Anaerovoracaceae</taxon>
        <taxon>Sinanaerobacter</taxon>
    </lineage>
</organism>
<reference evidence="2" key="1">
    <citation type="submission" date="2021-04" db="EMBL/GenBank/DDBJ databases">
        <title>Sinoanaerobacter chloroacetimidivorans sp. nov., an obligate anaerobic bacterium isolated from anaerobic sludge.</title>
        <authorList>
            <person name="Bao Y."/>
        </authorList>
    </citation>
    <scope>NUCLEOTIDE SEQUENCE</scope>
    <source>
        <strain evidence="2">BAD-6</strain>
    </source>
</reference>
<sequence>MEDIFEKEGEVIVEAENLLQSKVFSSFADEDLYRKLLAQYKRLLRQMRTMVKMSDIMQSKLNSMSGELEQLSQIDGLTGLYNRRFFNETYQKEWNKAVESQSTLGILMIDIDHFKKYNDSYGHLQGDKCLQIIASTIEDTVKGPNTFVARFGGEEFVVLLLDTNVKECTENAERVLTNIEQLNIVNKIDSIDCIVSVSIGIGYTTPDAEMKMESLLNVADQALYRAKKDGRRCYR</sequence>
<dbReference type="PANTHER" id="PTHR45138">
    <property type="entry name" value="REGULATORY COMPONENTS OF SENSORY TRANSDUCTION SYSTEM"/>
    <property type="match status" value="1"/>
</dbReference>
<dbReference type="RefSeq" id="WP_227017539.1">
    <property type="nucleotide sequence ID" value="NZ_JAGSND010000003.1"/>
</dbReference>
<keyword evidence="3" id="KW-1185">Reference proteome</keyword>
<evidence type="ECO:0000313" key="2">
    <source>
        <dbReference type="EMBL" id="MBR0597405.1"/>
    </source>
</evidence>